<sequence length="65" mass="7117">MDQITGNPRQLVAGNSAWTFAHQRLSQMLIARAERFTPLAPIMKLDPIIASSERPRVSPPAYGAA</sequence>
<evidence type="ECO:0000313" key="1">
    <source>
        <dbReference type="EMBL" id="OZI85954.1"/>
    </source>
</evidence>
<gene>
    <name evidence="1" type="ORF">CFN58_15410</name>
</gene>
<organism evidence="1 2">
    <name type="scientific">Pseudomonas avellanae</name>
    <dbReference type="NCBI Taxonomy" id="46257"/>
    <lineage>
        <taxon>Bacteria</taxon>
        <taxon>Pseudomonadati</taxon>
        <taxon>Pseudomonadota</taxon>
        <taxon>Gammaproteobacteria</taxon>
        <taxon>Pseudomonadales</taxon>
        <taxon>Pseudomonadaceae</taxon>
        <taxon>Pseudomonas</taxon>
    </lineage>
</organism>
<name>A0A261WIF2_9PSED</name>
<evidence type="ECO:0000313" key="2">
    <source>
        <dbReference type="Proteomes" id="UP000217163"/>
    </source>
</evidence>
<dbReference type="AlphaFoldDB" id="A0A261WIF2"/>
<dbReference type="EMBL" id="NKQU01000565">
    <property type="protein sequence ID" value="OZI85954.1"/>
    <property type="molecule type" value="Genomic_DNA"/>
</dbReference>
<reference evidence="2" key="1">
    <citation type="journal article" date="2016" name="Sci. Rep.">
        <title>Genome analysis of the kiwifruit canker pathogen Pseudomonas syringae pv. actinidiae biovar 5.</title>
        <authorList>
            <person name="Fujikawa T."/>
            <person name="Sawada H."/>
        </authorList>
    </citation>
    <scope>NUCLEOTIDE SEQUENCE [LARGE SCALE GENOMIC DNA]</scope>
    <source>
        <strain evidence="2">MAFF 212061</strain>
    </source>
</reference>
<dbReference type="Proteomes" id="UP000217163">
    <property type="component" value="Unassembled WGS sequence"/>
</dbReference>
<proteinExistence type="predicted"/>
<comment type="caution">
    <text evidence="1">The sequence shown here is derived from an EMBL/GenBank/DDBJ whole genome shotgun (WGS) entry which is preliminary data.</text>
</comment>
<accession>A0A261WIF2</accession>
<protein>
    <submittedName>
        <fullName evidence="1">Uncharacterized protein</fullName>
    </submittedName>
</protein>